<sequence length="222" mass="24468">MQDYRRPKLAGCCLAGLVLLGGLLLPGPTPALESERVLEAANRFGPRTLGSARQLLQLLERLGPQDESQRLRTINEFFNQRIAFREDQQVWGRVDYWASPLELLDKGQGDCEDYAIAKYFSLLATGVPEAKLRLVYVRAMLDGRPQAHMVLAYYAQPDAEPLILDNLVPDVRPASARGDLAPVFSFNSEGVWQGVAGASAGSAVARLSIWREALAKIRAEGF</sequence>
<dbReference type="InterPro" id="IPR010319">
    <property type="entry name" value="Transglutaminase-like_Cys_pept"/>
</dbReference>
<gene>
    <name evidence="1" type="ORF">DFR39_10369</name>
</gene>
<evidence type="ECO:0000313" key="1">
    <source>
        <dbReference type="EMBL" id="TDP11146.1"/>
    </source>
</evidence>
<dbReference type="InterPro" id="IPR038765">
    <property type="entry name" value="Papain-like_cys_pep_sf"/>
</dbReference>
<proteinExistence type="predicted"/>
<reference evidence="1 2" key="1">
    <citation type="submission" date="2019-03" db="EMBL/GenBank/DDBJ databases">
        <title>Genomic Encyclopedia of Type Strains, Phase IV (KMG-IV): sequencing the most valuable type-strain genomes for metagenomic binning, comparative biology and taxonomic classification.</title>
        <authorList>
            <person name="Goeker M."/>
        </authorList>
    </citation>
    <scope>NUCLEOTIDE SEQUENCE [LARGE SCALE GENOMIC DNA]</scope>
    <source>
        <strain evidence="1 2">DSM 25082</strain>
    </source>
</reference>
<dbReference type="Pfam" id="PF06035">
    <property type="entry name" value="Peptidase_C93"/>
    <property type="match status" value="1"/>
</dbReference>
<dbReference type="PANTHER" id="PTHR39327:SF1">
    <property type="entry name" value="BLR5470 PROTEIN"/>
    <property type="match status" value="1"/>
</dbReference>
<keyword evidence="2" id="KW-1185">Reference proteome</keyword>
<protein>
    <submittedName>
        <fullName evidence="1">Transglutaminase-like cysteine proteinase BTLCP</fullName>
    </submittedName>
</protein>
<dbReference type="Proteomes" id="UP000295357">
    <property type="component" value="Unassembled WGS sequence"/>
</dbReference>
<dbReference type="SUPFAM" id="SSF54001">
    <property type="entry name" value="Cysteine proteinases"/>
    <property type="match status" value="1"/>
</dbReference>
<accession>A0A4R6N823</accession>
<evidence type="ECO:0000313" key="2">
    <source>
        <dbReference type="Proteomes" id="UP000295357"/>
    </source>
</evidence>
<dbReference type="Gene3D" id="3.10.620.30">
    <property type="match status" value="1"/>
</dbReference>
<organism evidence="1 2">
    <name type="scientific">Roseateles asaccharophilus</name>
    <dbReference type="NCBI Taxonomy" id="582607"/>
    <lineage>
        <taxon>Bacteria</taxon>
        <taxon>Pseudomonadati</taxon>
        <taxon>Pseudomonadota</taxon>
        <taxon>Betaproteobacteria</taxon>
        <taxon>Burkholderiales</taxon>
        <taxon>Sphaerotilaceae</taxon>
        <taxon>Roseateles</taxon>
    </lineage>
</organism>
<name>A0A4R6N823_9BURK</name>
<dbReference type="PANTHER" id="PTHR39327">
    <property type="match status" value="1"/>
</dbReference>
<dbReference type="EMBL" id="SNXE01000003">
    <property type="protein sequence ID" value="TDP11146.1"/>
    <property type="molecule type" value="Genomic_DNA"/>
</dbReference>
<dbReference type="RefSeq" id="WP_133603066.1">
    <property type="nucleotide sequence ID" value="NZ_JAUFPJ010000010.1"/>
</dbReference>
<dbReference type="OrthoDB" id="5401788at2"/>
<comment type="caution">
    <text evidence="1">The sequence shown here is derived from an EMBL/GenBank/DDBJ whole genome shotgun (WGS) entry which is preliminary data.</text>
</comment>
<dbReference type="AlphaFoldDB" id="A0A4R6N823"/>